<dbReference type="Pfam" id="PF13442">
    <property type="entry name" value="Cytochrome_CBB3"/>
    <property type="match status" value="1"/>
</dbReference>
<evidence type="ECO:0000313" key="8">
    <source>
        <dbReference type="Proteomes" id="UP000249873"/>
    </source>
</evidence>
<name>A0A2Z4GFA3_9BACT</name>
<gene>
    <name evidence="7" type="ORF">DJ013_18560</name>
</gene>
<keyword evidence="1 4" id="KW-0349">Heme</keyword>
<evidence type="ECO:0000256" key="4">
    <source>
        <dbReference type="PROSITE-ProRule" id="PRU00433"/>
    </source>
</evidence>
<feature type="chain" id="PRO_5016366482" evidence="5">
    <location>
        <begin position="27"/>
        <end position="204"/>
    </location>
</feature>
<keyword evidence="2 4" id="KW-0479">Metal-binding</keyword>
<evidence type="ECO:0000256" key="5">
    <source>
        <dbReference type="SAM" id="SignalP"/>
    </source>
</evidence>
<keyword evidence="3 4" id="KW-0408">Iron</keyword>
<dbReference type="InterPro" id="IPR009056">
    <property type="entry name" value="Cyt_c-like_dom"/>
</dbReference>
<sequence>MNILKNKLSISLVGCVLLGLALVSCSDTESTGWEYAPNMYNSPAYEAQTQYRSNDINPHGMNMREPVEGTVARTNYQTSFLQDDGTVLDDLMMYNMTADSLAWASSNLVNPIPWSENAEDEGKVLYERNCMHCHGSKGAGDGNVAEKYKGVPNYASDALSSVSGGHIYHVITFGKGRMWPHASQVTPEERWKIVHYVQRLQLGI</sequence>
<accession>A0A2Z4GFA3</accession>
<dbReference type="RefSeq" id="WP_111373427.1">
    <property type="nucleotide sequence ID" value="NZ_CP029480.1"/>
</dbReference>
<dbReference type="PANTHER" id="PTHR40394:SF2">
    <property type="entry name" value="QUINOL:CYTOCHROME C OXIDOREDUCTASE MEMBRANE PROTEIN"/>
    <property type="match status" value="1"/>
</dbReference>
<evidence type="ECO:0000259" key="6">
    <source>
        <dbReference type="PROSITE" id="PS51007"/>
    </source>
</evidence>
<reference evidence="7 8" key="1">
    <citation type="submission" date="2018-05" db="EMBL/GenBank/DDBJ databases">
        <title>Complete genome sequence of Arcticibacterium luteifluviistationis SM1504T, a cytophagaceae bacterium isolated from Arctic surface seawater.</title>
        <authorList>
            <person name="Li Y."/>
            <person name="Qin Q.-L."/>
        </authorList>
    </citation>
    <scope>NUCLEOTIDE SEQUENCE [LARGE SCALE GENOMIC DNA]</scope>
    <source>
        <strain evidence="7 8">SM1504</strain>
    </source>
</reference>
<evidence type="ECO:0000313" key="7">
    <source>
        <dbReference type="EMBL" id="AWW00060.1"/>
    </source>
</evidence>
<dbReference type="GO" id="GO:0009055">
    <property type="term" value="F:electron transfer activity"/>
    <property type="evidence" value="ECO:0007669"/>
    <property type="project" value="InterPro"/>
</dbReference>
<proteinExistence type="predicted"/>
<keyword evidence="8" id="KW-1185">Reference proteome</keyword>
<dbReference type="PROSITE" id="PS51257">
    <property type="entry name" value="PROKAR_LIPOPROTEIN"/>
    <property type="match status" value="1"/>
</dbReference>
<dbReference type="SUPFAM" id="SSF46626">
    <property type="entry name" value="Cytochrome c"/>
    <property type="match status" value="1"/>
</dbReference>
<dbReference type="InterPro" id="IPR036909">
    <property type="entry name" value="Cyt_c-like_dom_sf"/>
</dbReference>
<feature type="domain" description="Cytochrome c" evidence="6">
    <location>
        <begin position="117"/>
        <end position="201"/>
    </location>
</feature>
<keyword evidence="5" id="KW-0732">Signal</keyword>
<feature type="signal peptide" evidence="5">
    <location>
        <begin position="1"/>
        <end position="26"/>
    </location>
</feature>
<dbReference type="Proteomes" id="UP000249873">
    <property type="component" value="Chromosome"/>
</dbReference>
<dbReference type="AlphaFoldDB" id="A0A2Z4GFA3"/>
<dbReference type="PANTHER" id="PTHR40394">
    <property type="entry name" value="LIPOPROTEIN-RELATED"/>
    <property type="match status" value="1"/>
</dbReference>
<dbReference type="KEGG" id="als:DJ013_18560"/>
<dbReference type="Gene3D" id="1.10.760.10">
    <property type="entry name" value="Cytochrome c-like domain"/>
    <property type="match status" value="1"/>
</dbReference>
<dbReference type="PROSITE" id="PS51007">
    <property type="entry name" value="CYTC"/>
    <property type="match status" value="1"/>
</dbReference>
<protein>
    <submittedName>
        <fullName evidence="7">Cytochrome C</fullName>
    </submittedName>
</protein>
<evidence type="ECO:0000256" key="3">
    <source>
        <dbReference type="ARBA" id="ARBA00023004"/>
    </source>
</evidence>
<dbReference type="GO" id="GO:0020037">
    <property type="term" value="F:heme binding"/>
    <property type="evidence" value="ECO:0007669"/>
    <property type="project" value="InterPro"/>
</dbReference>
<evidence type="ECO:0000256" key="2">
    <source>
        <dbReference type="ARBA" id="ARBA00022723"/>
    </source>
</evidence>
<evidence type="ECO:0000256" key="1">
    <source>
        <dbReference type="ARBA" id="ARBA00022617"/>
    </source>
</evidence>
<dbReference type="EMBL" id="CP029480">
    <property type="protein sequence ID" value="AWW00060.1"/>
    <property type="molecule type" value="Genomic_DNA"/>
</dbReference>
<dbReference type="GO" id="GO:0046872">
    <property type="term" value="F:metal ion binding"/>
    <property type="evidence" value="ECO:0007669"/>
    <property type="project" value="UniProtKB-KW"/>
</dbReference>
<organism evidence="7 8">
    <name type="scientific">Arcticibacterium luteifluviistationis</name>
    <dbReference type="NCBI Taxonomy" id="1784714"/>
    <lineage>
        <taxon>Bacteria</taxon>
        <taxon>Pseudomonadati</taxon>
        <taxon>Bacteroidota</taxon>
        <taxon>Cytophagia</taxon>
        <taxon>Cytophagales</taxon>
        <taxon>Leadbetterellaceae</taxon>
        <taxon>Arcticibacterium</taxon>
    </lineage>
</organism>
<dbReference type="OrthoDB" id="9796771at2"/>